<dbReference type="AlphaFoldDB" id="A0A4U5LNT2"/>
<keyword evidence="1" id="KW-0732">Signal</keyword>
<dbReference type="PANTHER" id="PTHR43313:SF1">
    <property type="entry name" value="3BETA-HYDROXYSTEROID DEHYDROGENASE DHS-16"/>
    <property type="match status" value="1"/>
</dbReference>
<dbReference type="SUPFAM" id="SSF51735">
    <property type="entry name" value="NAD(P)-binding Rossmann-fold domains"/>
    <property type="match status" value="1"/>
</dbReference>
<dbReference type="GO" id="GO:0008202">
    <property type="term" value="P:steroid metabolic process"/>
    <property type="evidence" value="ECO:0007669"/>
    <property type="project" value="TreeGrafter"/>
</dbReference>
<protein>
    <submittedName>
        <fullName evidence="2">Uncharacterized protein</fullName>
    </submittedName>
</protein>
<sequence length="100" mass="11103">MLLLLSLLSKAVLITGCDSGFGKLFVKKCIDEGIPAFAACLTQQGVDDLNYLAKYTDRVHAFIMNVTDEQSVAIGKKFVEEKSISYGKNWFEIYKKGMGK</sequence>
<name>A0A4U5LNT2_STECR</name>
<feature type="chain" id="PRO_5020231058" evidence="1">
    <location>
        <begin position="20"/>
        <end position="100"/>
    </location>
</feature>
<evidence type="ECO:0000313" key="3">
    <source>
        <dbReference type="Proteomes" id="UP000298663"/>
    </source>
</evidence>
<gene>
    <name evidence="2" type="ORF">L596_030797</name>
</gene>
<dbReference type="Proteomes" id="UP000298663">
    <property type="component" value="Unassembled WGS sequence"/>
</dbReference>
<feature type="signal peptide" evidence="1">
    <location>
        <begin position="1"/>
        <end position="19"/>
    </location>
</feature>
<dbReference type="InterPro" id="IPR036291">
    <property type="entry name" value="NAD(P)-bd_dom_sf"/>
</dbReference>
<dbReference type="GO" id="GO:0016491">
    <property type="term" value="F:oxidoreductase activity"/>
    <property type="evidence" value="ECO:0007669"/>
    <property type="project" value="TreeGrafter"/>
</dbReference>
<evidence type="ECO:0000256" key="1">
    <source>
        <dbReference type="SAM" id="SignalP"/>
    </source>
</evidence>
<comment type="caution">
    <text evidence="2">The sequence shown here is derived from an EMBL/GenBank/DDBJ whole genome shotgun (WGS) entry which is preliminary data.</text>
</comment>
<reference evidence="2 3" key="2">
    <citation type="journal article" date="2019" name="G3 (Bethesda)">
        <title>Hybrid Assembly of the Genome of the Entomopathogenic Nematode Steinernema carpocapsae Identifies the X-Chromosome.</title>
        <authorList>
            <person name="Serra L."/>
            <person name="Macchietto M."/>
            <person name="Macias-Munoz A."/>
            <person name="McGill C.J."/>
            <person name="Rodriguez I.M."/>
            <person name="Rodriguez B."/>
            <person name="Murad R."/>
            <person name="Mortazavi A."/>
        </authorList>
    </citation>
    <scope>NUCLEOTIDE SEQUENCE [LARGE SCALE GENOMIC DNA]</scope>
    <source>
        <strain evidence="2 3">ALL</strain>
    </source>
</reference>
<dbReference type="OrthoDB" id="10066351at2759"/>
<dbReference type="EMBL" id="AZBU02000015">
    <property type="protein sequence ID" value="TKR57548.1"/>
    <property type="molecule type" value="Genomic_DNA"/>
</dbReference>
<keyword evidence="3" id="KW-1185">Reference proteome</keyword>
<dbReference type="PANTHER" id="PTHR43313">
    <property type="entry name" value="SHORT-CHAIN DEHYDROGENASE/REDUCTASE FAMILY 9C"/>
    <property type="match status" value="1"/>
</dbReference>
<dbReference type="STRING" id="34508.A0A4U5LNT2"/>
<reference evidence="2 3" key="1">
    <citation type="journal article" date="2015" name="Genome Biol.">
        <title>Comparative genomics of Steinernema reveals deeply conserved gene regulatory networks.</title>
        <authorList>
            <person name="Dillman A.R."/>
            <person name="Macchietto M."/>
            <person name="Porter C.F."/>
            <person name="Rogers A."/>
            <person name="Williams B."/>
            <person name="Antoshechkin I."/>
            <person name="Lee M.M."/>
            <person name="Goodwin Z."/>
            <person name="Lu X."/>
            <person name="Lewis E.E."/>
            <person name="Goodrich-Blair H."/>
            <person name="Stock S.P."/>
            <person name="Adams B.J."/>
            <person name="Sternberg P.W."/>
            <person name="Mortazavi A."/>
        </authorList>
    </citation>
    <scope>NUCLEOTIDE SEQUENCE [LARGE SCALE GENOMIC DNA]</scope>
    <source>
        <strain evidence="2 3">ALL</strain>
    </source>
</reference>
<organism evidence="2 3">
    <name type="scientific">Steinernema carpocapsae</name>
    <name type="common">Entomopathogenic nematode</name>
    <dbReference type="NCBI Taxonomy" id="34508"/>
    <lineage>
        <taxon>Eukaryota</taxon>
        <taxon>Metazoa</taxon>
        <taxon>Ecdysozoa</taxon>
        <taxon>Nematoda</taxon>
        <taxon>Chromadorea</taxon>
        <taxon>Rhabditida</taxon>
        <taxon>Tylenchina</taxon>
        <taxon>Panagrolaimomorpha</taxon>
        <taxon>Strongyloidoidea</taxon>
        <taxon>Steinernematidae</taxon>
        <taxon>Steinernema</taxon>
    </lineage>
</organism>
<dbReference type="Gene3D" id="3.40.50.720">
    <property type="entry name" value="NAD(P)-binding Rossmann-like Domain"/>
    <property type="match status" value="1"/>
</dbReference>
<accession>A0A4U5LNT2</accession>
<evidence type="ECO:0000313" key="2">
    <source>
        <dbReference type="EMBL" id="TKR57548.1"/>
    </source>
</evidence>
<proteinExistence type="predicted"/>